<evidence type="ECO:0000313" key="2">
    <source>
        <dbReference type="Proteomes" id="UP000637423"/>
    </source>
</evidence>
<sequence length="72" mass="7780">MVVRSGGSVRQAVELIFSPNQTASFAQMGQLRPIADYRLIDRIGVYAGGRSDPSERELVNVYIVVVIAGEGV</sequence>
<dbReference type="Proteomes" id="UP000637423">
    <property type="component" value="Unassembled WGS sequence"/>
</dbReference>
<comment type="caution">
    <text evidence="1">The sequence shown here is derived from an EMBL/GenBank/DDBJ whole genome shotgun (WGS) entry which is preliminary data.</text>
</comment>
<accession>A0A916UQQ2</accession>
<reference evidence="1" key="1">
    <citation type="journal article" date="2014" name="Int. J. Syst. Evol. Microbiol.">
        <title>Complete genome sequence of Corynebacterium casei LMG S-19264T (=DSM 44701T), isolated from a smear-ripened cheese.</title>
        <authorList>
            <consortium name="US DOE Joint Genome Institute (JGI-PGF)"/>
            <person name="Walter F."/>
            <person name="Albersmeier A."/>
            <person name="Kalinowski J."/>
            <person name="Ruckert C."/>
        </authorList>
    </citation>
    <scope>NUCLEOTIDE SEQUENCE</scope>
    <source>
        <strain evidence="1">CGMCC 1.10998</strain>
    </source>
</reference>
<protein>
    <submittedName>
        <fullName evidence="1">Uncharacterized protein</fullName>
    </submittedName>
</protein>
<evidence type="ECO:0000313" key="1">
    <source>
        <dbReference type="EMBL" id="GGC83653.1"/>
    </source>
</evidence>
<keyword evidence="2" id="KW-1185">Reference proteome</keyword>
<reference evidence="1" key="2">
    <citation type="submission" date="2020-09" db="EMBL/GenBank/DDBJ databases">
        <authorList>
            <person name="Sun Q."/>
            <person name="Zhou Y."/>
        </authorList>
    </citation>
    <scope>NUCLEOTIDE SEQUENCE</scope>
    <source>
        <strain evidence="1">CGMCC 1.10998</strain>
    </source>
</reference>
<proteinExistence type="predicted"/>
<name>A0A916UQQ2_9BURK</name>
<dbReference type="AlphaFoldDB" id="A0A916UQQ2"/>
<dbReference type="EMBL" id="BMED01000003">
    <property type="protein sequence ID" value="GGC83653.1"/>
    <property type="molecule type" value="Genomic_DNA"/>
</dbReference>
<gene>
    <name evidence="1" type="ORF">GCM10011396_33820</name>
</gene>
<organism evidence="1 2">
    <name type="scientific">Undibacterium terreum</name>
    <dbReference type="NCBI Taxonomy" id="1224302"/>
    <lineage>
        <taxon>Bacteria</taxon>
        <taxon>Pseudomonadati</taxon>
        <taxon>Pseudomonadota</taxon>
        <taxon>Betaproteobacteria</taxon>
        <taxon>Burkholderiales</taxon>
        <taxon>Oxalobacteraceae</taxon>
        <taxon>Undibacterium</taxon>
    </lineage>
</organism>